<accession>A0A5N6NR88</accession>
<dbReference type="OrthoDB" id="1906282at2759"/>
<keyword evidence="2" id="KW-1185">Reference proteome</keyword>
<comment type="caution">
    <text evidence="1">The sequence shown here is derived from an EMBL/GenBank/DDBJ whole genome shotgun (WGS) entry which is preliminary data.</text>
</comment>
<evidence type="ECO:0000313" key="1">
    <source>
        <dbReference type="EMBL" id="KAD4983265.1"/>
    </source>
</evidence>
<proteinExistence type="predicted"/>
<dbReference type="EMBL" id="SZYD01000010">
    <property type="protein sequence ID" value="KAD4983265.1"/>
    <property type="molecule type" value="Genomic_DNA"/>
</dbReference>
<name>A0A5N6NR88_9ASTR</name>
<gene>
    <name evidence="1" type="ORF">E3N88_19936</name>
</gene>
<dbReference type="AlphaFoldDB" id="A0A5N6NR88"/>
<dbReference type="Proteomes" id="UP000326396">
    <property type="component" value="Linkage Group LG18"/>
</dbReference>
<evidence type="ECO:0000313" key="2">
    <source>
        <dbReference type="Proteomes" id="UP000326396"/>
    </source>
</evidence>
<protein>
    <submittedName>
        <fullName evidence="1">Uncharacterized protein</fullName>
    </submittedName>
</protein>
<organism evidence="1 2">
    <name type="scientific">Mikania micrantha</name>
    <name type="common">bitter vine</name>
    <dbReference type="NCBI Taxonomy" id="192012"/>
    <lineage>
        <taxon>Eukaryota</taxon>
        <taxon>Viridiplantae</taxon>
        <taxon>Streptophyta</taxon>
        <taxon>Embryophyta</taxon>
        <taxon>Tracheophyta</taxon>
        <taxon>Spermatophyta</taxon>
        <taxon>Magnoliopsida</taxon>
        <taxon>eudicotyledons</taxon>
        <taxon>Gunneridae</taxon>
        <taxon>Pentapetalae</taxon>
        <taxon>asterids</taxon>
        <taxon>campanulids</taxon>
        <taxon>Asterales</taxon>
        <taxon>Asteraceae</taxon>
        <taxon>Asteroideae</taxon>
        <taxon>Heliantheae alliance</taxon>
        <taxon>Eupatorieae</taxon>
        <taxon>Mikania</taxon>
    </lineage>
</organism>
<reference evidence="1 2" key="1">
    <citation type="submission" date="2019-05" db="EMBL/GenBank/DDBJ databases">
        <title>Mikania micrantha, genome provides insights into the molecular mechanism of rapid growth.</title>
        <authorList>
            <person name="Liu B."/>
        </authorList>
    </citation>
    <scope>NUCLEOTIDE SEQUENCE [LARGE SCALE GENOMIC DNA]</scope>
    <source>
        <strain evidence="1">NLD-2019</strain>
        <tissue evidence="1">Leaf</tissue>
    </source>
</reference>
<sequence length="116" mass="12617">MAQGRVDPLYMKDLMKLQKHDNDASASDDEPILYAEASEQGGLELLEQIKKSPKHGLVEQKSSLVFIPRKKRGDAGSGCNSQEQLKQPSTQACSTTGIAAVADDMFLLKKLGIISQ</sequence>